<dbReference type="EMBL" id="CABWLC010000009">
    <property type="protein sequence ID" value="VXA84380.1"/>
    <property type="molecule type" value="Genomic_DNA"/>
</dbReference>
<accession>A0A653KYS1</accession>
<proteinExistence type="predicted"/>
<name>A0A653KYS1_AERVE</name>
<dbReference type="Proteomes" id="UP000439123">
    <property type="component" value="Unassembled WGS sequence"/>
</dbReference>
<protein>
    <submittedName>
        <fullName evidence="1">Uncharacterized protein</fullName>
    </submittedName>
</protein>
<dbReference type="AlphaFoldDB" id="A0A653KYS1"/>
<organism evidence="1 2">
    <name type="scientific">Aeromonas veronii</name>
    <dbReference type="NCBI Taxonomy" id="654"/>
    <lineage>
        <taxon>Bacteria</taxon>
        <taxon>Pseudomonadati</taxon>
        <taxon>Pseudomonadota</taxon>
        <taxon>Gammaproteobacteria</taxon>
        <taxon>Aeromonadales</taxon>
        <taxon>Aeromonadaceae</taxon>
        <taxon>Aeromonas</taxon>
    </lineage>
</organism>
<reference evidence="1 2" key="1">
    <citation type="submission" date="2019-10" db="EMBL/GenBank/DDBJ databases">
        <authorList>
            <person name="Karimi E."/>
        </authorList>
    </citation>
    <scope>NUCLEOTIDE SEQUENCE [LARGE SCALE GENOMIC DNA]</scope>
    <source>
        <strain evidence="1">Aeromonas sp. 8C</strain>
    </source>
</reference>
<evidence type="ECO:0000313" key="2">
    <source>
        <dbReference type="Proteomes" id="UP000439123"/>
    </source>
</evidence>
<gene>
    <name evidence="1" type="ORF">AERO8C_170062</name>
</gene>
<evidence type="ECO:0000313" key="1">
    <source>
        <dbReference type="EMBL" id="VXA84380.1"/>
    </source>
</evidence>
<sequence length="465" mass="50393">MTKLVATQHALHRLFPLTMCHDAIIHHRITILAMGHRITGTAQDIGHRLIDMAEKLVPTGTEVIQTCLPFVGANKAVLRALPIAGKLVVTLLALAGQAARFGKAERLLVGRIRQLTEWLMVDIADLVLGIDIVVTGKHIAVGLHRQPLAADLPQGTEGVLASHPGLDTRLEILHEDPSQIPLHPLIENGDEKIPPPLGRDAPRLNHRIFMPGIEALVPLFELLLRLPGLGRGGAKTLLLDDGDKLHLGRLHLISQEAINLQRILAGEVVDASQGGKLHLVFVQQRHRRHHLIEGTAPGSVNPIGVVQQLGAIDAQTDEKVVGGQKFTPLIVEQDAVGLQIVGDHHPLRLVFALQLNHLAKIVEPEQRRLAPLPGEDDLGGILPLDILADIGLKGLLVHLGRTPLLVFQQILLAEVVAVGTVDVTHGPDRFGHHMHPLGCLAVELWTLSNHHNCTTCKIAVLRPAV</sequence>